<feature type="domain" description="Ubiquitin-like protease family profile" evidence="4">
    <location>
        <begin position="55"/>
        <end position="184"/>
    </location>
</feature>
<evidence type="ECO:0000313" key="5">
    <source>
        <dbReference type="EMBL" id="CAH0103852.1"/>
    </source>
</evidence>
<sequence>MIRDKIMHKRKCMNEQPLSLETNDFGALGYQRQGSLYATPTTTFGYQEEILLEENQAKAQGIQTLLGENWLDDLVIDDYLNLIITRNLSNVTYPQVASLGCCFIPALQAAQSSAVWAKLVCKKTLTLDFPNLDYIFIPLVQDHLTSISLNPDKEEWRTEICSELPIQTNTFDCGVFLCQYANCIASGKSFNYLTENTRNLRQLMHNEFLEGKVREGSSTEEKPLDKGKSEARKISLENECVERKCVLISNEVSAATILETNCHSTSHKRKAHIPDSHVPSKKTKKIVKVNAGYRLLLAPNVAQQEAIRREKATKEREINLQKKLANHIKVEDRSADGEVGATFLINQQYENLNKKKNKWHQQVIKHCIVLQARSPGVYAYLRQTKIMMLPSRKTLRTYIGKSTGDVGITEPVRQRLKMERESLFENERRISLEVDEMAIGTISTLVKQWDRMAGEEHSGEILKNKKKALLANRLLGFLMTGLSTS</sequence>
<dbReference type="EMBL" id="CAKKLH010000116">
    <property type="protein sequence ID" value="CAH0103852.1"/>
    <property type="molecule type" value="Genomic_DNA"/>
</dbReference>
<dbReference type="Pfam" id="PF02902">
    <property type="entry name" value="Peptidase_C48"/>
    <property type="match status" value="1"/>
</dbReference>
<comment type="caution">
    <text evidence="5">The sequence shown here is derived from an EMBL/GenBank/DDBJ whole genome shotgun (WGS) entry which is preliminary data.</text>
</comment>
<gene>
    <name evidence="5" type="ORF">DGAL_LOCUS6527</name>
</gene>
<dbReference type="GO" id="GO:0006508">
    <property type="term" value="P:proteolysis"/>
    <property type="evidence" value="ECO:0007669"/>
    <property type="project" value="UniProtKB-KW"/>
</dbReference>
<dbReference type="Proteomes" id="UP000789390">
    <property type="component" value="Unassembled WGS sequence"/>
</dbReference>
<dbReference type="GO" id="GO:0008234">
    <property type="term" value="F:cysteine-type peptidase activity"/>
    <property type="evidence" value="ECO:0007669"/>
    <property type="project" value="InterPro"/>
</dbReference>
<dbReference type="AlphaFoldDB" id="A0A8J2RLP4"/>
<dbReference type="PROSITE" id="PS50600">
    <property type="entry name" value="ULP_PROTEASE"/>
    <property type="match status" value="1"/>
</dbReference>
<keyword evidence="3" id="KW-0378">Hydrolase</keyword>
<comment type="similarity">
    <text evidence="1">Belongs to the peptidase C48 family.</text>
</comment>
<evidence type="ECO:0000256" key="2">
    <source>
        <dbReference type="ARBA" id="ARBA00022670"/>
    </source>
</evidence>
<name>A0A8J2RLP4_9CRUS</name>
<dbReference type="SUPFAM" id="SSF54001">
    <property type="entry name" value="Cysteine proteinases"/>
    <property type="match status" value="1"/>
</dbReference>
<dbReference type="Gene3D" id="3.40.395.10">
    <property type="entry name" value="Adenoviral Proteinase, Chain A"/>
    <property type="match status" value="2"/>
</dbReference>
<evidence type="ECO:0000256" key="1">
    <source>
        <dbReference type="ARBA" id="ARBA00005234"/>
    </source>
</evidence>
<dbReference type="InterPro" id="IPR038765">
    <property type="entry name" value="Papain-like_cys_pep_sf"/>
</dbReference>
<protein>
    <recommendedName>
        <fullName evidence="4">Ubiquitin-like protease family profile domain-containing protein</fullName>
    </recommendedName>
</protein>
<reference evidence="5" key="1">
    <citation type="submission" date="2021-11" db="EMBL/GenBank/DDBJ databases">
        <authorList>
            <person name="Schell T."/>
        </authorList>
    </citation>
    <scope>NUCLEOTIDE SEQUENCE</scope>
    <source>
        <strain evidence="5">M5</strain>
    </source>
</reference>
<keyword evidence="6" id="KW-1185">Reference proteome</keyword>
<evidence type="ECO:0000256" key="3">
    <source>
        <dbReference type="ARBA" id="ARBA00022801"/>
    </source>
</evidence>
<evidence type="ECO:0000259" key="4">
    <source>
        <dbReference type="PROSITE" id="PS50600"/>
    </source>
</evidence>
<proteinExistence type="inferred from homology"/>
<dbReference type="InterPro" id="IPR003653">
    <property type="entry name" value="Peptidase_C48_C"/>
</dbReference>
<keyword evidence="2" id="KW-0645">Protease</keyword>
<dbReference type="OrthoDB" id="8188607at2759"/>
<accession>A0A8J2RLP4</accession>
<evidence type="ECO:0000313" key="6">
    <source>
        <dbReference type="Proteomes" id="UP000789390"/>
    </source>
</evidence>
<organism evidence="5 6">
    <name type="scientific">Daphnia galeata</name>
    <dbReference type="NCBI Taxonomy" id="27404"/>
    <lineage>
        <taxon>Eukaryota</taxon>
        <taxon>Metazoa</taxon>
        <taxon>Ecdysozoa</taxon>
        <taxon>Arthropoda</taxon>
        <taxon>Crustacea</taxon>
        <taxon>Branchiopoda</taxon>
        <taxon>Diplostraca</taxon>
        <taxon>Cladocera</taxon>
        <taxon>Anomopoda</taxon>
        <taxon>Daphniidae</taxon>
        <taxon>Daphnia</taxon>
    </lineage>
</organism>